<feature type="compositionally biased region" description="Polar residues" evidence="4">
    <location>
        <begin position="112"/>
        <end position="135"/>
    </location>
</feature>
<name>A0A9E6IAF8_9CAUD</name>
<proteinExistence type="predicted"/>
<dbReference type="EMBL" id="MT843274">
    <property type="protein sequence ID" value="QNL29553.1"/>
    <property type="molecule type" value="Genomic_DNA"/>
</dbReference>
<comment type="subcellular location">
    <subcellularLocation>
        <location evidence="1">Virion</location>
    </subcellularLocation>
</comment>
<reference evidence="6 7" key="1">
    <citation type="submission" date="2020-08" db="EMBL/GenBank/DDBJ databases">
        <title>Sequencing coliphages.</title>
        <authorList>
            <person name="Kelly A."/>
        </authorList>
    </citation>
    <scope>NUCLEOTIDE SEQUENCE [LARGE SCALE GENOMIC DNA]</scope>
</reference>
<keyword evidence="7" id="KW-1185">Reference proteome</keyword>
<dbReference type="RefSeq" id="YP_012134648.1">
    <property type="nucleotide sequence ID" value="NC_106597.1"/>
</dbReference>
<accession>A0A9E6IAF8</accession>
<feature type="region of interest" description="Disordered" evidence="4">
    <location>
        <begin position="65"/>
        <end position="144"/>
    </location>
</feature>
<dbReference type="Proteomes" id="UP001055818">
    <property type="component" value="Segment"/>
</dbReference>
<evidence type="ECO:0000313" key="6">
    <source>
        <dbReference type="EMBL" id="QNL29553.1"/>
    </source>
</evidence>
<evidence type="ECO:0000256" key="1">
    <source>
        <dbReference type="ARBA" id="ARBA00004328"/>
    </source>
</evidence>
<dbReference type="GeneID" id="301849628"/>
<gene>
    <name evidence="6" type="ORF">BB1_0069</name>
</gene>
<dbReference type="Gene3D" id="6.20.80.10">
    <property type="match status" value="1"/>
</dbReference>
<feature type="coiled-coil region" evidence="3">
    <location>
        <begin position="1265"/>
        <end position="1292"/>
    </location>
</feature>
<feature type="compositionally biased region" description="Polar residues" evidence="4">
    <location>
        <begin position="193"/>
        <end position="206"/>
    </location>
</feature>
<evidence type="ECO:0000256" key="3">
    <source>
        <dbReference type="SAM" id="Coils"/>
    </source>
</evidence>
<feature type="compositionally biased region" description="Low complexity" evidence="4">
    <location>
        <begin position="166"/>
        <end position="191"/>
    </location>
</feature>
<keyword evidence="2" id="KW-0946">Virion</keyword>
<keyword evidence="3" id="KW-0175">Coiled coil</keyword>
<organism evidence="6 7">
    <name type="scientific">Escherichia phage BB1</name>
    <dbReference type="NCBI Taxonomy" id="2747781"/>
    <lineage>
        <taxon>Viruses</taxon>
        <taxon>Duplodnaviria</taxon>
        <taxon>Heunggongvirae</taxon>
        <taxon>Uroviricota</taxon>
        <taxon>Caudoviricetes</taxon>
        <taxon>Demerecviridae</taxon>
        <taxon>Markadamsvirinae</taxon>
        <taxon>Tequintavirus</taxon>
        <taxon>Tequintavirus BB1</taxon>
    </lineage>
</organism>
<feature type="compositionally biased region" description="Low complexity" evidence="4">
    <location>
        <begin position="79"/>
        <end position="111"/>
    </location>
</feature>
<protein>
    <recommendedName>
        <fullName evidence="5">Peptidase S74 domain-containing protein</fullName>
    </recommendedName>
</protein>
<dbReference type="InterPro" id="IPR030392">
    <property type="entry name" value="S74_ICA"/>
</dbReference>
<evidence type="ECO:0000256" key="4">
    <source>
        <dbReference type="SAM" id="MobiDB-lite"/>
    </source>
</evidence>
<sequence length="1300" mass="138144">MAITKIILQQMVIMDQNSITASKYPKYTVVLSNSISSITAGELTTAIESSKASAAAAKQSEINAKQSELNAKDSENEAEISAASSQQSATQSASSATTSANSAKAAKTSETNAKASETAAKTSETNAKASETAAKTSETNANSSKTAAAASASAAKTSETNAAASASAAKTSETNANSSKTAAANSANAAKVSETNAKTSETNAAASATKAENVASGMKASIGLGNAPRDCPDISGNPSAYIGFMRIMSNAVGFPSIASGESSLTGFISQVDGSPAYTGVFQGWASRSLYTYRWSTSTGPQWTRHARKNEVDKLVQLNSETQLLNPNEGAKIIITSNKLWGAYDIENRTYIPLAVGQGGTGGRSAAEARTNLQLNRFQRSSDTRTIVCSTDIQSDGCYLQVDAGGQWGAFNPTTSRWQPLAIAQGGTGALNTSDARRNLEVMYRRFSTLTDQNLNDLTGESAGFYYQNLSANATIARNYPIQEAGNLMVLQNSANGVAGCCQIYITFSTNRIYERSYNPGTSTWSAWGSILNSYDPSYCRQLIELGSQHAPLFAGLSLTGYSDSTAAAGGIINSYLRAVNGTQRARMRLYPEKLSDGTAAATLQIMGEDTGPSYKTFHFKHNGQLFVPNEINTDTIAVRNLTVTQQNLGIPTTGFIGTYQTINAPSGAVDGKYYPVIFYTGGVNGNGVMPVPISIRTPGRSAGHEMNNNVFSGYVTCGGWSDSPSIAYGVFTTYDPNELGILCIKGSNKDYAQHIAVYVHYKAFPVNIMTDPKVVINVPTEDYVLGTNGVKFKFGVTDAGDGNAEGNVSNLLNFTGGGSGFYSNHPFRQGLSPNFALTNNLNSGNAFSATAPSFTFNGSVVGANSFSARGDAVTKNTYTSQLVNSADTILGQSEFRATEEAGQIIVRDMTSSASHKFFNFNKDGTFSAPSGMLSSTGVDWNTQHNTINKFYGIAGQVNSPENNVVYGGVHIGFSGNYATQLAGRGNKYYLRSIESGTIGAWNRIITDQYADFKVPLFINKNGEALTLKSSVDDTSESGYLAGRTANNTRMWYFGKTGAGKSVVIANEMMGSSLSLGEDGNTSIRTPNYGGGVFADSTAIVVRRSNNRQFRIENTSNAAKDAILQLWGNTTGRPSVIECKLTDGYLFYAQQNTDGSRVLQVNGAAQAIAFNQASDRDLKDNIVEIPNATESLRKMKGYTYTLKENGMPYAGVIAQEVMEALPEAVSGFTKYTDLAGATLNGEPLVGEERFYSVDYGAITGLLVQVSRESDSRITALESEVSDLKKQIADLTIVVNSLLANR</sequence>
<feature type="region of interest" description="Disordered" evidence="4">
    <location>
        <begin position="166"/>
        <end position="212"/>
    </location>
</feature>
<dbReference type="PROSITE" id="PS51688">
    <property type="entry name" value="ICA"/>
    <property type="match status" value="1"/>
</dbReference>
<evidence type="ECO:0000256" key="2">
    <source>
        <dbReference type="ARBA" id="ARBA00022732"/>
    </source>
</evidence>
<dbReference type="GO" id="GO:0098015">
    <property type="term" value="C:virus tail"/>
    <property type="evidence" value="ECO:0007669"/>
    <property type="project" value="UniProtKB-KW"/>
</dbReference>
<dbReference type="Pfam" id="PF13884">
    <property type="entry name" value="Peptidase_S74"/>
    <property type="match status" value="1"/>
</dbReference>
<keyword evidence="2" id="KW-1227">Viral tail protein</keyword>
<evidence type="ECO:0000259" key="5">
    <source>
        <dbReference type="PROSITE" id="PS51688"/>
    </source>
</evidence>
<feature type="domain" description="Peptidase S74" evidence="5">
    <location>
        <begin position="1173"/>
        <end position="1279"/>
    </location>
</feature>
<dbReference type="CDD" id="cd19958">
    <property type="entry name" value="pyocin_knob"/>
    <property type="match status" value="1"/>
</dbReference>
<evidence type="ECO:0000313" key="7">
    <source>
        <dbReference type="Proteomes" id="UP001055818"/>
    </source>
</evidence>